<dbReference type="GO" id="GO:0008270">
    <property type="term" value="F:zinc ion binding"/>
    <property type="evidence" value="ECO:0007669"/>
    <property type="project" value="UniProtKB-KW"/>
</dbReference>
<dbReference type="GO" id="GO:0000209">
    <property type="term" value="P:protein polyubiquitination"/>
    <property type="evidence" value="ECO:0007669"/>
    <property type="project" value="TreeGrafter"/>
</dbReference>
<dbReference type="PROSITE" id="PS51125">
    <property type="entry name" value="NHL"/>
    <property type="match status" value="3"/>
</dbReference>
<dbReference type="PANTHER" id="PTHR24104">
    <property type="entry name" value="E3 UBIQUITIN-PROTEIN LIGASE NHLRC1-RELATED"/>
    <property type="match status" value="1"/>
</dbReference>
<sequence length="776" mass="87444">MFWHRQNIDEQKKQEKRQKSTKNSEGPKKYQNGITTRTAACGFQTPGTKQAYSSLRCCHRPRSFLRSDGFPAFSDARLLLNPVYKFQGGFFYILIAINYPFYHFLNPFFARANTTMASSYPSKDDAASGFGEVGWDITLGPRRNLKALFTNSHRLSTSSLTDVRTGFSKAPGGYAASFTSNDSFCRDVEMGAPESMSSLDSLAVFDTQYQAHRNHTPVNTPRKASQPPANNPDHCGQCIRNDGPIARCIDCATLLCDHCASIHCDLRMFMGHHIVGIELDVPDTCDLHLLAPLTAACFTCRTKLCNECLRNHSSCQTISLKVMEATCFEAYQSIVNKVEAELATTDQQLRENEHQYGRALMWKERANAALQSLEVAYLEQVKATFMKAYAYVEEHSMAPEYAAEALTAHKVRTQQILEKSEPLIASINKTSVFDDYEKHNAFGRDVEALFQHRPLIPSMHDLDDEFAPPMLNVANTMYKATGYNIFRQIANDMNESSNGTFAKKRLTFEYGFGQCGAKIGEFLEPAGITVSSDGYVAITDTKNNRIQIFDNTGALTSFFGTPGVEIGQMLYPNCIAVCPKNDYYVIAERNPVHQIQIYTRDGRFIRRFGQTVIQNPRGLAVDKNGNIIVVECKVMRITLFDQFGNVLNSFYATGILEFPMGVCVNDKREIFIVDNRQHCIHVFNYDGQHLRKMCDNGIIRYPISINMNNTGEIVVTDNHRAFNMTFFSQKGELIRAFESRNRHILCITATVSGDNKIYLVAKECRVFAYNCNVGLM</sequence>
<dbReference type="Proteomes" id="UP000492821">
    <property type="component" value="Unassembled WGS sequence"/>
</dbReference>
<evidence type="ECO:0000256" key="2">
    <source>
        <dbReference type="PROSITE-ProRule" id="PRU00504"/>
    </source>
</evidence>
<name>A0A7E4ZTZ8_PANRE</name>
<dbReference type="InterPro" id="IPR011042">
    <property type="entry name" value="6-blade_b-propeller_TolB-like"/>
</dbReference>
<dbReference type="GO" id="GO:0043161">
    <property type="term" value="P:proteasome-mediated ubiquitin-dependent protein catabolic process"/>
    <property type="evidence" value="ECO:0007669"/>
    <property type="project" value="TreeGrafter"/>
</dbReference>
<dbReference type="PANTHER" id="PTHR24104:SF41">
    <property type="entry name" value="BRAIN TUMOR PROTEIN"/>
    <property type="match status" value="1"/>
</dbReference>
<protein>
    <submittedName>
        <fullName evidence="5">B box-type domain-containing protein</fullName>
    </submittedName>
</protein>
<evidence type="ECO:0000256" key="3">
    <source>
        <dbReference type="SAM" id="MobiDB-lite"/>
    </source>
</evidence>
<dbReference type="Pfam" id="PF01436">
    <property type="entry name" value="NHL"/>
    <property type="match status" value="2"/>
</dbReference>
<evidence type="ECO:0000256" key="1">
    <source>
        <dbReference type="ARBA" id="ARBA00022737"/>
    </source>
</evidence>
<dbReference type="InterPro" id="IPR050952">
    <property type="entry name" value="TRIM-NHL_E3_ligases"/>
</dbReference>
<evidence type="ECO:0000313" key="4">
    <source>
        <dbReference type="Proteomes" id="UP000492821"/>
    </source>
</evidence>
<dbReference type="GO" id="GO:0061630">
    <property type="term" value="F:ubiquitin protein ligase activity"/>
    <property type="evidence" value="ECO:0007669"/>
    <property type="project" value="TreeGrafter"/>
</dbReference>
<dbReference type="InterPro" id="IPR001258">
    <property type="entry name" value="NHL_repeat"/>
</dbReference>
<reference evidence="5" key="2">
    <citation type="submission" date="2020-10" db="UniProtKB">
        <authorList>
            <consortium name="WormBaseParasite"/>
        </authorList>
    </citation>
    <scope>IDENTIFICATION</scope>
</reference>
<feature type="region of interest" description="Disordered" evidence="3">
    <location>
        <begin position="1"/>
        <end position="32"/>
    </location>
</feature>
<feature type="repeat" description="NHL" evidence="2">
    <location>
        <begin position="512"/>
        <end position="552"/>
    </location>
</feature>
<proteinExistence type="predicted"/>
<dbReference type="WBParaSite" id="Pan_g17201.t1">
    <property type="protein sequence ID" value="Pan_g17201.t1"/>
    <property type="gene ID" value="Pan_g17201"/>
</dbReference>
<keyword evidence="1" id="KW-0677">Repeat</keyword>
<dbReference type="AlphaFoldDB" id="A0A7E4ZTZ8"/>
<dbReference type="Gene3D" id="2.120.10.30">
    <property type="entry name" value="TolB, C-terminal domain"/>
    <property type="match status" value="1"/>
</dbReference>
<feature type="compositionally biased region" description="Basic and acidic residues" evidence="3">
    <location>
        <begin position="1"/>
        <end position="13"/>
    </location>
</feature>
<dbReference type="SUPFAM" id="SSF101898">
    <property type="entry name" value="NHL repeat"/>
    <property type="match status" value="1"/>
</dbReference>
<evidence type="ECO:0000313" key="5">
    <source>
        <dbReference type="WBParaSite" id="Pan_g17201.t1"/>
    </source>
</evidence>
<feature type="repeat" description="NHL" evidence="2">
    <location>
        <begin position="602"/>
        <end position="643"/>
    </location>
</feature>
<organism evidence="4 5">
    <name type="scientific">Panagrellus redivivus</name>
    <name type="common">Microworm</name>
    <dbReference type="NCBI Taxonomy" id="6233"/>
    <lineage>
        <taxon>Eukaryota</taxon>
        <taxon>Metazoa</taxon>
        <taxon>Ecdysozoa</taxon>
        <taxon>Nematoda</taxon>
        <taxon>Chromadorea</taxon>
        <taxon>Rhabditida</taxon>
        <taxon>Tylenchina</taxon>
        <taxon>Panagrolaimomorpha</taxon>
        <taxon>Panagrolaimoidea</taxon>
        <taxon>Panagrolaimidae</taxon>
        <taxon>Panagrellus</taxon>
    </lineage>
</organism>
<feature type="repeat" description="NHL" evidence="2">
    <location>
        <begin position="656"/>
        <end position="686"/>
    </location>
</feature>
<keyword evidence="4" id="KW-1185">Reference proteome</keyword>
<accession>A0A7E4ZTZ8</accession>
<reference evidence="4" key="1">
    <citation type="journal article" date="2013" name="Genetics">
        <title>The draft genome and transcriptome of Panagrellus redivivus are shaped by the harsh demands of a free-living lifestyle.</title>
        <authorList>
            <person name="Srinivasan J."/>
            <person name="Dillman A.R."/>
            <person name="Macchietto M.G."/>
            <person name="Heikkinen L."/>
            <person name="Lakso M."/>
            <person name="Fracchia K.M."/>
            <person name="Antoshechkin I."/>
            <person name="Mortazavi A."/>
            <person name="Wong G."/>
            <person name="Sternberg P.W."/>
        </authorList>
    </citation>
    <scope>NUCLEOTIDE SEQUENCE [LARGE SCALE GENOMIC DNA]</scope>
    <source>
        <strain evidence="4">MT8872</strain>
    </source>
</reference>